<evidence type="ECO:0000313" key="1">
    <source>
        <dbReference type="EMBL" id="GLR29481.1"/>
    </source>
</evidence>
<gene>
    <name evidence="1" type="ORF">GCM10007915_17200</name>
    <name evidence="2" type="ORF">SAMN05660405_00533</name>
</gene>
<accession>A0A1G6VDT4</accession>
<proteinExistence type="predicted"/>
<reference evidence="1" key="1">
    <citation type="journal article" date="2014" name="Int. J. Syst. Evol. Microbiol.">
        <title>Complete genome of a new Firmicutes species belonging to the dominant human colonic microbiota ('Ruminococcus bicirculans') reveals two chromosomes and a selective capacity to utilize plant glucans.</title>
        <authorList>
            <consortium name="NISC Comparative Sequencing Program"/>
            <person name="Wegmann U."/>
            <person name="Louis P."/>
            <person name="Goesmann A."/>
            <person name="Henrissat B."/>
            <person name="Duncan S.H."/>
            <person name="Flint H.J."/>
        </authorList>
    </citation>
    <scope>NUCLEOTIDE SEQUENCE</scope>
    <source>
        <strain evidence="1">NBRC 103191</strain>
    </source>
</reference>
<dbReference type="Proteomes" id="UP000198501">
    <property type="component" value="Unassembled WGS sequence"/>
</dbReference>
<name>A0A1G6VDT4_9GAMM</name>
<evidence type="ECO:0000313" key="4">
    <source>
        <dbReference type="Proteomes" id="UP001156645"/>
    </source>
</evidence>
<dbReference type="EMBL" id="BSOK01000038">
    <property type="protein sequence ID" value="GLR29481.1"/>
    <property type="molecule type" value="Genomic_DNA"/>
</dbReference>
<reference evidence="1" key="4">
    <citation type="submission" date="2023-01" db="EMBL/GenBank/DDBJ databases">
        <title>Draft genome sequence of Psychrobacter pacificensis strain NBRC 103191.</title>
        <authorList>
            <person name="Sun Q."/>
            <person name="Mori K."/>
        </authorList>
    </citation>
    <scope>NUCLEOTIDE SEQUENCE</scope>
    <source>
        <strain evidence="1">NBRC 103191</strain>
    </source>
</reference>
<organism evidence="2 3">
    <name type="scientific">Psychrobacter pacificensis</name>
    <dbReference type="NCBI Taxonomy" id="112002"/>
    <lineage>
        <taxon>Bacteria</taxon>
        <taxon>Pseudomonadati</taxon>
        <taxon>Pseudomonadota</taxon>
        <taxon>Gammaproteobacteria</taxon>
        <taxon>Moraxellales</taxon>
        <taxon>Moraxellaceae</taxon>
        <taxon>Psychrobacter</taxon>
    </lineage>
</organism>
<dbReference type="EMBL" id="FNAL01000003">
    <property type="protein sequence ID" value="SDD51772.1"/>
    <property type="molecule type" value="Genomic_DNA"/>
</dbReference>
<dbReference type="Proteomes" id="UP001156645">
    <property type="component" value="Unassembled WGS sequence"/>
</dbReference>
<protein>
    <submittedName>
        <fullName evidence="2">Uncharacterized protein</fullName>
    </submittedName>
</protein>
<keyword evidence="4" id="KW-1185">Reference proteome</keyword>
<sequence length="69" mass="8011">MGIVQWEDRTKTIKELIKELQSFGDQNLIVMITNDEGETFNSVKLVSKGFVANKNDPDKYKKVYFALHF</sequence>
<reference evidence="2 3" key="2">
    <citation type="submission" date="2016-10" db="EMBL/GenBank/DDBJ databases">
        <authorList>
            <person name="de Groot N.N."/>
        </authorList>
    </citation>
    <scope>NUCLEOTIDE SEQUENCE [LARGE SCALE GENOMIC DNA]</scope>
    <source>
        <strain evidence="2 3">DSM 23406</strain>
    </source>
</reference>
<reference evidence="4" key="3">
    <citation type="journal article" date="2019" name="Int. J. Syst. Evol. Microbiol.">
        <title>The Global Catalogue of Microorganisms (GCM) 10K type strain sequencing project: providing services to taxonomists for standard genome sequencing and annotation.</title>
        <authorList>
            <consortium name="The Broad Institute Genomics Platform"/>
            <consortium name="The Broad Institute Genome Sequencing Center for Infectious Disease"/>
            <person name="Wu L."/>
            <person name="Ma J."/>
        </authorList>
    </citation>
    <scope>NUCLEOTIDE SEQUENCE [LARGE SCALE GENOMIC DNA]</scope>
    <source>
        <strain evidence="4">NBRC 103191</strain>
    </source>
</reference>
<dbReference type="AlphaFoldDB" id="A0A1G6VDT4"/>
<evidence type="ECO:0000313" key="2">
    <source>
        <dbReference type="EMBL" id="SDD51772.1"/>
    </source>
</evidence>
<evidence type="ECO:0000313" key="3">
    <source>
        <dbReference type="Proteomes" id="UP000198501"/>
    </source>
</evidence>